<reference evidence="3" key="1">
    <citation type="submission" date="2012-02" db="EMBL/GenBank/DDBJ databases">
        <title>Genome sequencing of Giardia lamblia Genotypes A2 and B isolates (DH and GS) and comparative analysis with the genomes of Genotypes A1 and E (WB and Pig).</title>
        <authorList>
            <person name="Adam R."/>
            <person name="Dahlstrom E."/>
            <person name="Martens C."/>
            <person name="Bruno D."/>
            <person name="Barbian K."/>
            <person name="Porcella S.F."/>
            <person name="Nash T."/>
        </authorList>
    </citation>
    <scope>NUCLEOTIDE SEQUENCE</scope>
    <source>
        <strain evidence="3">DH</strain>
    </source>
</reference>
<dbReference type="Proteomes" id="UP000018320">
    <property type="component" value="Unassembled WGS sequence"/>
</dbReference>
<dbReference type="VEuPathDB" id="GiardiaDB:DHA2_154657"/>
<proteinExistence type="predicted"/>
<name>V6TAC8_GIAIN</name>
<protein>
    <recommendedName>
        <fullName evidence="1">SRR1-like domain-containing protein</fullName>
    </recommendedName>
</protein>
<dbReference type="VEuPathDB" id="GiardiaDB:GL50581_2068"/>
<dbReference type="VEuPathDB" id="GiardiaDB:QR46_2783"/>
<reference evidence="2 3" key="2">
    <citation type="journal article" date="2013" name="Genome Biol. Evol.">
        <title>Genome sequencing of Giardia lamblia genotypes A2 and B isolates (DH and GS) and comparative analysis with the genomes of genotypes A1 and E (WB and Pig).</title>
        <authorList>
            <person name="Adam R.D."/>
            <person name="Dahlstrom E.W."/>
            <person name="Martens C.A."/>
            <person name="Bruno D.P."/>
            <person name="Barbian K.D."/>
            <person name="Ricklefs S.M."/>
            <person name="Hernandez M.M."/>
            <person name="Narla N.P."/>
            <person name="Patel R.B."/>
            <person name="Porcella S.F."/>
            <person name="Nash T.E."/>
        </authorList>
    </citation>
    <scope>NUCLEOTIDE SEQUENCE [LARGE SCALE GENOMIC DNA]</scope>
    <source>
        <strain evidence="2 3">DH</strain>
    </source>
</reference>
<comment type="caution">
    <text evidence="2">The sequence shown here is derived from an EMBL/GenBank/DDBJ whole genome shotgun (WGS) entry which is preliminary data.</text>
</comment>
<organism evidence="2 3">
    <name type="scientific">Giardia intestinalis</name>
    <name type="common">Giardia lamblia</name>
    <dbReference type="NCBI Taxonomy" id="5741"/>
    <lineage>
        <taxon>Eukaryota</taxon>
        <taxon>Metamonada</taxon>
        <taxon>Diplomonadida</taxon>
        <taxon>Hexamitidae</taxon>
        <taxon>Giardiinae</taxon>
        <taxon>Giardia</taxon>
    </lineage>
</organism>
<dbReference type="InterPro" id="IPR012942">
    <property type="entry name" value="SRR1-like"/>
</dbReference>
<feature type="domain" description="SRR1-like" evidence="1">
    <location>
        <begin position="15"/>
        <end position="179"/>
    </location>
</feature>
<sequence length="206" mass="23002">VQLIATRITSHMERAFQSRAKQLHMIVFGLGSLTAKHSAKIACLQLALFECIAGYIDDDESSIPKYAIDPLFTERDRTILFTLGYSILPAQDSCILSSFLSLQESDRVLCYLPHLPLHLVLSALLSAPSGSTFLCPSVKKVLELEFLTDSSSQLYHLSSKLKKLWDESDEYDWLKNNSITIQPIVETVLLGSANVAYNCTSVYIRP</sequence>
<evidence type="ECO:0000313" key="2">
    <source>
        <dbReference type="EMBL" id="ESU35831.1"/>
    </source>
</evidence>
<dbReference type="Pfam" id="PF07985">
    <property type="entry name" value="SRR1"/>
    <property type="match status" value="1"/>
</dbReference>
<accession>V6TAC8</accession>
<evidence type="ECO:0000259" key="1">
    <source>
        <dbReference type="Pfam" id="PF07985"/>
    </source>
</evidence>
<evidence type="ECO:0000313" key="3">
    <source>
        <dbReference type="Proteomes" id="UP000018320"/>
    </source>
</evidence>
<feature type="non-terminal residue" evidence="2">
    <location>
        <position position="1"/>
    </location>
</feature>
<gene>
    <name evidence="2" type="ORF">DHA2_154657</name>
</gene>
<dbReference type="AlphaFoldDB" id="V6TAC8"/>
<dbReference type="VEuPathDB" id="GiardiaDB:GL50803_0015944"/>
<dbReference type="EMBL" id="AHGT01000067">
    <property type="protein sequence ID" value="ESU35831.1"/>
    <property type="molecule type" value="Genomic_DNA"/>
</dbReference>